<keyword evidence="2" id="KW-1185">Reference proteome</keyword>
<reference evidence="1" key="1">
    <citation type="submission" date="2018-05" db="EMBL/GenBank/DDBJ databases">
        <title>Draft genome of Mucuna pruriens seed.</title>
        <authorList>
            <person name="Nnadi N.E."/>
            <person name="Vos R."/>
            <person name="Hasami M.H."/>
            <person name="Devisetty U.K."/>
            <person name="Aguiy J.C."/>
        </authorList>
    </citation>
    <scope>NUCLEOTIDE SEQUENCE [LARGE SCALE GENOMIC DNA]</scope>
    <source>
        <strain evidence="1">JCA_2017</strain>
    </source>
</reference>
<gene>
    <name evidence="1" type="ORF">CR513_23871</name>
</gene>
<dbReference type="STRING" id="157652.A0A371GTG4"/>
<organism evidence="1 2">
    <name type="scientific">Mucuna pruriens</name>
    <name type="common">Velvet bean</name>
    <name type="synonym">Dolichos pruriens</name>
    <dbReference type="NCBI Taxonomy" id="157652"/>
    <lineage>
        <taxon>Eukaryota</taxon>
        <taxon>Viridiplantae</taxon>
        <taxon>Streptophyta</taxon>
        <taxon>Embryophyta</taxon>
        <taxon>Tracheophyta</taxon>
        <taxon>Spermatophyta</taxon>
        <taxon>Magnoliopsida</taxon>
        <taxon>eudicotyledons</taxon>
        <taxon>Gunneridae</taxon>
        <taxon>Pentapetalae</taxon>
        <taxon>rosids</taxon>
        <taxon>fabids</taxon>
        <taxon>Fabales</taxon>
        <taxon>Fabaceae</taxon>
        <taxon>Papilionoideae</taxon>
        <taxon>50 kb inversion clade</taxon>
        <taxon>NPAAA clade</taxon>
        <taxon>indigoferoid/millettioid clade</taxon>
        <taxon>Phaseoleae</taxon>
        <taxon>Mucuna</taxon>
    </lineage>
</organism>
<dbReference type="EMBL" id="QJKJ01004520">
    <property type="protein sequence ID" value="RDX93831.1"/>
    <property type="molecule type" value="Genomic_DNA"/>
</dbReference>
<feature type="non-terminal residue" evidence="1">
    <location>
        <position position="1"/>
    </location>
</feature>
<dbReference type="PANTHER" id="PTHR31286">
    <property type="entry name" value="GLYCINE-RICH CELL WALL STRUCTURAL PROTEIN 1.8-LIKE"/>
    <property type="match status" value="1"/>
</dbReference>
<evidence type="ECO:0000313" key="2">
    <source>
        <dbReference type="Proteomes" id="UP000257109"/>
    </source>
</evidence>
<dbReference type="PANTHER" id="PTHR31286:SF99">
    <property type="entry name" value="DUF4283 DOMAIN-CONTAINING PROTEIN"/>
    <property type="match status" value="1"/>
</dbReference>
<evidence type="ECO:0000313" key="1">
    <source>
        <dbReference type="EMBL" id="RDX93831.1"/>
    </source>
</evidence>
<dbReference type="AlphaFoldDB" id="A0A371GTG4"/>
<name>A0A371GTG4_MUCPR</name>
<dbReference type="Proteomes" id="UP000257109">
    <property type="component" value="Unassembled WGS sequence"/>
</dbReference>
<comment type="caution">
    <text evidence="1">The sequence shown here is derived from an EMBL/GenBank/DDBJ whole genome shotgun (WGS) entry which is preliminary data.</text>
</comment>
<sequence length="162" mass="18821">MKYSLDEILGCPCAKNWVRSGNFRIVECLMNIFWCNLHRTIADHYLVVQRWILAFIESAKKIKKIAVWVHFPRLPMELYHETILGRVGPLLGTILKIDKLTLIHTQGKFARICVEIDLQKSLVPKIEAKRHVYCVEYEGLHLICFKCDKYGHKVPQCGESVV</sequence>
<accession>A0A371GTG4</accession>
<protein>
    <submittedName>
        <fullName evidence="1">Uncharacterized protein</fullName>
    </submittedName>
</protein>
<proteinExistence type="predicted"/>
<dbReference type="OrthoDB" id="1001863at2759"/>
<dbReference type="InterPro" id="IPR040256">
    <property type="entry name" value="At4g02000-like"/>
</dbReference>